<evidence type="ECO:0000259" key="1">
    <source>
        <dbReference type="Pfam" id="PF00005"/>
    </source>
</evidence>
<dbReference type="InterPro" id="IPR027417">
    <property type="entry name" value="P-loop_NTPase"/>
</dbReference>
<dbReference type="AlphaFoldDB" id="A0A2P6R120"/>
<dbReference type="SUPFAM" id="SSF52540">
    <property type="entry name" value="P-loop containing nucleoside triphosphate hydrolases"/>
    <property type="match status" value="1"/>
</dbReference>
<organism evidence="2 3">
    <name type="scientific">Rosa chinensis</name>
    <name type="common">China rose</name>
    <dbReference type="NCBI Taxonomy" id="74649"/>
    <lineage>
        <taxon>Eukaryota</taxon>
        <taxon>Viridiplantae</taxon>
        <taxon>Streptophyta</taxon>
        <taxon>Embryophyta</taxon>
        <taxon>Tracheophyta</taxon>
        <taxon>Spermatophyta</taxon>
        <taxon>Magnoliopsida</taxon>
        <taxon>eudicotyledons</taxon>
        <taxon>Gunneridae</taxon>
        <taxon>Pentapetalae</taxon>
        <taxon>rosids</taxon>
        <taxon>fabids</taxon>
        <taxon>Rosales</taxon>
        <taxon>Rosaceae</taxon>
        <taxon>Rosoideae</taxon>
        <taxon>Rosoideae incertae sedis</taxon>
        <taxon>Rosa</taxon>
    </lineage>
</organism>
<proteinExistence type="predicted"/>
<keyword evidence="2" id="KW-0378">Hydrolase</keyword>
<feature type="domain" description="ABC transporter" evidence="1">
    <location>
        <begin position="8"/>
        <end position="39"/>
    </location>
</feature>
<dbReference type="Gramene" id="PRQ40108">
    <property type="protein sequence ID" value="PRQ40108"/>
    <property type="gene ID" value="RchiOBHm_Chr4g0432471"/>
</dbReference>
<dbReference type="PANTHER" id="PTHR24222:SF48">
    <property type="entry name" value="ABC TRANSPORTER B FAMILY MEMBER 15"/>
    <property type="match status" value="1"/>
</dbReference>
<name>A0A2P6R120_ROSCH</name>
<dbReference type="Proteomes" id="UP000238479">
    <property type="component" value="Chromosome 4"/>
</dbReference>
<dbReference type="Pfam" id="PF00005">
    <property type="entry name" value="ABC_tran"/>
    <property type="match status" value="1"/>
</dbReference>
<accession>A0A2P6R120</accession>
<dbReference type="GO" id="GO:0005886">
    <property type="term" value="C:plasma membrane"/>
    <property type="evidence" value="ECO:0007669"/>
    <property type="project" value="TreeGrafter"/>
</dbReference>
<dbReference type="GO" id="GO:0005524">
    <property type="term" value="F:ATP binding"/>
    <property type="evidence" value="ECO:0007669"/>
    <property type="project" value="InterPro"/>
</dbReference>
<protein>
    <submittedName>
        <fullName evidence="2">Putative xenobiotic-transporting ATPase</fullName>
        <ecNumber evidence="2">3.6.3.44</ecNumber>
    </submittedName>
</protein>
<dbReference type="InterPro" id="IPR003439">
    <property type="entry name" value="ABC_transporter-like_ATP-bd"/>
</dbReference>
<dbReference type="Gene3D" id="3.40.50.300">
    <property type="entry name" value="P-loop containing nucleotide triphosphate hydrolases"/>
    <property type="match status" value="1"/>
</dbReference>
<dbReference type="EMBL" id="PDCK01000042">
    <property type="protein sequence ID" value="PRQ40108.1"/>
    <property type="molecule type" value="Genomic_DNA"/>
</dbReference>
<evidence type="ECO:0000313" key="2">
    <source>
        <dbReference type="EMBL" id="PRQ40108.1"/>
    </source>
</evidence>
<dbReference type="GO" id="GO:0042626">
    <property type="term" value="F:ATPase-coupled transmembrane transporter activity"/>
    <property type="evidence" value="ECO:0007669"/>
    <property type="project" value="TreeGrafter"/>
</dbReference>
<dbReference type="EC" id="3.6.3.44" evidence="2"/>
<dbReference type="InterPro" id="IPR039421">
    <property type="entry name" value="Type_1_exporter"/>
</dbReference>
<dbReference type="GO" id="GO:0016887">
    <property type="term" value="F:ATP hydrolysis activity"/>
    <property type="evidence" value="ECO:0007669"/>
    <property type="project" value="InterPro"/>
</dbReference>
<dbReference type="STRING" id="74649.A0A2P6R120"/>
<reference evidence="2 3" key="1">
    <citation type="journal article" date="2018" name="Nat. Genet.">
        <title>The Rosa genome provides new insights in the design of modern roses.</title>
        <authorList>
            <person name="Bendahmane M."/>
        </authorList>
    </citation>
    <scope>NUCLEOTIDE SEQUENCE [LARGE SCALE GENOMIC DNA]</scope>
    <source>
        <strain evidence="3">cv. Old Blush</strain>
    </source>
</reference>
<dbReference type="PANTHER" id="PTHR24222">
    <property type="entry name" value="ABC TRANSPORTER B FAMILY"/>
    <property type="match status" value="1"/>
</dbReference>
<comment type="caution">
    <text evidence="2">The sequence shown here is derived from an EMBL/GenBank/DDBJ whole genome shotgun (WGS) entry which is preliminary data.</text>
</comment>
<keyword evidence="3" id="KW-1185">Reference proteome</keyword>
<evidence type="ECO:0000313" key="3">
    <source>
        <dbReference type="Proteomes" id="UP000238479"/>
    </source>
</evidence>
<gene>
    <name evidence="2" type="ORF">RchiOBHm_Chr4g0432471</name>
</gene>
<sequence length="76" mass="8321">MVYVGQFGVQLSGRQKQRVAIARPLARNPIILLVDEATSAFNAQSKRVVRESQDVASIGRTPPLLPIGFPQYAKLS</sequence>